<feature type="domain" description="N-acetyltransferase" evidence="1">
    <location>
        <begin position="11"/>
        <end position="173"/>
    </location>
</feature>
<dbReference type="InterPro" id="IPR051531">
    <property type="entry name" value="N-acetyltransferase"/>
</dbReference>
<dbReference type="Proteomes" id="UP000322084">
    <property type="component" value="Unassembled WGS sequence"/>
</dbReference>
<dbReference type="InterPro" id="IPR000182">
    <property type="entry name" value="GNAT_dom"/>
</dbReference>
<dbReference type="PANTHER" id="PTHR43792:SF16">
    <property type="entry name" value="N-ACETYLTRANSFERASE DOMAIN-CONTAINING PROTEIN"/>
    <property type="match status" value="1"/>
</dbReference>
<dbReference type="AlphaFoldDB" id="A0A5A7MQQ8"/>
<reference evidence="2 3" key="1">
    <citation type="submission" date="2019-09" db="EMBL/GenBank/DDBJ databases">
        <title>NBRP : Genome information of microbial organism related human and environment.</title>
        <authorList>
            <person name="Hattori M."/>
            <person name="Oshima K."/>
            <person name="Inaba H."/>
            <person name="Suda W."/>
            <person name="Sakamoto M."/>
            <person name="Iino T."/>
            <person name="Kitahara M."/>
            <person name="Oshida Y."/>
            <person name="Iida T."/>
            <person name="Kudo T."/>
            <person name="Itoh T."/>
            <person name="Ohkuma M."/>
        </authorList>
    </citation>
    <scope>NUCLEOTIDE SEQUENCE [LARGE SCALE GENOMIC DNA]</scope>
    <source>
        <strain evidence="2 3">Hi-2</strain>
    </source>
</reference>
<dbReference type="PROSITE" id="PS51186">
    <property type="entry name" value="GNAT"/>
    <property type="match status" value="1"/>
</dbReference>
<comment type="caution">
    <text evidence="2">The sequence shown here is derived from an EMBL/GenBank/DDBJ whole genome shotgun (WGS) entry which is preliminary data.</text>
</comment>
<gene>
    <name evidence="2" type="ORF">JCM17844_11800</name>
</gene>
<proteinExistence type="predicted"/>
<evidence type="ECO:0000313" key="3">
    <source>
        <dbReference type="Proteomes" id="UP000322084"/>
    </source>
</evidence>
<accession>A0A5A7MQQ8</accession>
<dbReference type="InterPro" id="IPR016181">
    <property type="entry name" value="Acyl_CoA_acyltransferase"/>
</dbReference>
<protein>
    <submittedName>
        <fullName evidence="2">N-acetyltransferase</fullName>
    </submittedName>
</protein>
<dbReference type="RefSeq" id="WP_150000007.1">
    <property type="nucleotide sequence ID" value="NZ_BKCL01000003.1"/>
</dbReference>
<dbReference type="Gene3D" id="3.40.630.30">
    <property type="match status" value="1"/>
</dbReference>
<dbReference type="PANTHER" id="PTHR43792">
    <property type="entry name" value="GNAT FAMILY, PUTATIVE (AFU_ORTHOLOGUE AFUA_3G00765)-RELATED-RELATED"/>
    <property type="match status" value="1"/>
</dbReference>
<dbReference type="SUPFAM" id="SSF55729">
    <property type="entry name" value="Acyl-CoA N-acyltransferases (Nat)"/>
    <property type="match status" value="1"/>
</dbReference>
<sequence length="176" mass="19939">MFDRTIETGRLILRLHQLEDFEDECALWADDQVVRHIGPPASQEECWGRLLRYIGHWALLGFGFWAVIEKRTGRFVGEVGFMDFKRQIDPPLGDVPEMGWALIPEAQGQGYASEAVAAAQNWADAHFRSRRAVCLIHPDNRASLRVAEKAGFKNPVERCYRDQPTVVLSRGMDGVS</sequence>
<name>A0A5A7MQQ8_9PROT</name>
<dbReference type="EMBL" id="BKCL01000003">
    <property type="protein sequence ID" value="GEQ97543.1"/>
    <property type="molecule type" value="Genomic_DNA"/>
</dbReference>
<dbReference type="GO" id="GO:0016747">
    <property type="term" value="F:acyltransferase activity, transferring groups other than amino-acyl groups"/>
    <property type="evidence" value="ECO:0007669"/>
    <property type="project" value="InterPro"/>
</dbReference>
<organism evidence="2 3">
    <name type="scientific">Iodidimonas gelatinilytica</name>
    <dbReference type="NCBI Taxonomy" id="1236966"/>
    <lineage>
        <taxon>Bacteria</taxon>
        <taxon>Pseudomonadati</taxon>
        <taxon>Pseudomonadota</taxon>
        <taxon>Alphaproteobacteria</taxon>
        <taxon>Iodidimonadales</taxon>
        <taxon>Iodidimonadaceae</taxon>
        <taxon>Iodidimonas</taxon>
    </lineage>
</organism>
<dbReference type="Pfam" id="PF13302">
    <property type="entry name" value="Acetyltransf_3"/>
    <property type="match status" value="1"/>
</dbReference>
<evidence type="ECO:0000259" key="1">
    <source>
        <dbReference type="PROSITE" id="PS51186"/>
    </source>
</evidence>
<keyword evidence="2" id="KW-0808">Transferase</keyword>
<evidence type="ECO:0000313" key="2">
    <source>
        <dbReference type="EMBL" id="GEQ97543.1"/>
    </source>
</evidence>